<keyword evidence="3" id="KW-0206">Cytoskeleton</keyword>
<comment type="subcellular location">
    <subcellularLocation>
        <location evidence="1">Cytoplasm</location>
        <location evidence="1">Cytoskeleton</location>
        <location evidence="1">Spindle</location>
    </subcellularLocation>
</comment>
<sequence>MTFEKKQLNLLEKEIRSLVHQRGEQDRRLLVLQDDLKKAEAKLLAAVREKTGLSASVITLERQQAELRRVNDFLKNKVSADSTKKRINSLTMELMEARNNLDAKNKELSLLHVTTEGQMKALESELNAARATVSSLQDRNKDLEDLHQVTKTQNAELEMEIQRLNGVILELRGEIRVLQEYLDAANDQIQDLRLKIQEMTQENNPAEHQGEKIKLLEMEVEQRAAELQTTQELMKQKEEEADNFEQELQASKTALLEAERRLENQELELKAAQKSAADTERQLESARQEAEDSQADVRQKEAELSRLREVLRKTESELQEKVAHLEQKCLTSEEQRTKTQDELLRRVEELQNELNFLQQAERDRLNQLEQEKAALTEERVREKALVDSLTALLEQEREGSEERMRHLKEEMEEVLGELAVMEEQEQKSQELAEKRQVALRRLQREKEELEKELKETKAQMEGSSDVAAMKSLHLAAMSELQEAYNSSQKQMEDIATELQSTKEAVKEAEGRQRELEAEVGRVTCQLKEAMDKMVEQKEEEINRVRGWTDEQQERLEAEAKAREESSRMLLEVQARLAQQEEQIKAADASHAAQIGLLQKELQTQQNEKEKALRCVEEQRNVSAAEIQNEREKAQKLLEELGHQKEEIMKRLQEEQEEKAQIQAALQEERAALEVERNHHHQQVRSELLGLQAELHKVDEERRSLLSEVELKKEFSHALEEELIRAERDRDQLQSRLDDSEQDNAALKAQLVHMLEKMEALQQELDRKQEDGGALREQVEALTQEKVTLQWEMEEQRQELQRRLAEVQEESFPRSEVELWKKRYEELISKVGPFQEQLNAFSAERDALLNENGANQVELNKLADAYARLLGHQNQKQKIKHVMKLKDENISLKQEVSKLRTLVSRQKSDLDQLRGKQRRRFDPSKAFHHDKENVQSETNEPLRDGET</sequence>
<evidence type="ECO:0000256" key="3">
    <source>
        <dbReference type="ARBA" id="ARBA00023212"/>
    </source>
</evidence>
<name>A0A3Q2DCY2_CYPVA</name>
<evidence type="ECO:0000256" key="4">
    <source>
        <dbReference type="SAM" id="Coils"/>
    </source>
</evidence>
<dbReference type="InterPro" id="IPR026203">
    <property type="entry name" value="IHABP"/>
</dbReference>
<evidence type="ECO:0000256" key="2">
    <source>
        <dbReference type="ARBA" id="ARBA00022490"/>
    </source>
</evidence>
<accession>A0A3Q2DCY2</accession>
<dbReference type="AlphaFoldDB" id="A0A3Q2DCY2"/>
<dbReference type="GO" id="GO:0061026">
    <property type="term" value="P:cardiac muscle tissue regeneration"/>
    <property type="evidence" value="ECO:0007669"/>
    <property type="project" value="Ensembl"/>
</dbReference>
<dbReference type="Pfam" id="PF15908">
    <property type="entry name" value="HMMR_C"/>
    <property type="match status" value="1"/>
</dbReference>
<evidence type="ECO:0000256" key="5">
    <source>
        <dbReference type="SAM" id="MobiDB-lite"/>
    </source>
</evidence>
<dbReference type="GO" id="GO:0005540">
    <property type="term" value="F:hyaluronic acid binding"/>
    <property type="evidence" value="ECO:0007669"/>
    <property type="project" value="InterPro"/>
</dbReference>
<proteinExistence type="predicted"/>
<dbReference type="GO" id="GO:0016020">
    <property type="term" value="C:membrane"/>
    <property type="evidence" value="ECO:0007669"/>
    <property type="project" value="TreeGrafter"/>
</dbReference>
<dbReference type="GeneTree" id="ENSGT00390000007135"/>
<feature type="region of interest" description="Disordered" evidence="5">
    <location>
        <begin position="270"/>
        <end position="300"/>
    </location>
</feature>
<feature type="region of interest" description="Disordered" evidence="5">
    <location>
        <begin position="906"/>
        <end position="946"/>
    </location>
</feature>
<feature type="domain" description="Hyaluronan-mediated motility receptor C-terminal" evidence="6">
    <location>
        <begin position="788"/>
        <end position="944"/>
    </location>
</feature>
<protein>
    <submittedName>
        <fullName evidence="7">Hyaluronan-mediated motility receptor (RHAMM)</fullName>
    </submittedName>
</protein>
<dbReference type="Proteomes" id="UP000265020">
    <property type="component" value="Unassembled WGS sequence"/>
</dbReference>
<keyword evidence="8" id="KW-1185">Reference proteome</keyword>
<dbReference type="OMA" id="NEHIGCA"/>
<keyword evidence="2" id="KW-0963">Cytoplasm</keyword>
<evidence type="ECO:0000256" key="1">
    <source>
        <dbReference type="ARBA" id="ARBA00004186"/>
    </source>
</evidence>
<keyword evidence="4" id="KW-0175">Coiled coil</keyword>
<evidence type="ECO:0000313" key="7">
    <source>
        <dbReference type="Ensembl" id="ENSCVAP00000016424.1"/>
    </source>
</evidence>
<dbReference type="PANTHER" id="PTHR18956:SF6">
    <property type="entry name" value="HYALURONAN MEDIATED MOTILITY RECEPTOR"/>
    <property type="match status" value="1"/>
</dbReference>
<organism evidence="7 8">
    <name type="scientific">Cyprinodon variegatus</name>
    <name type="common">Sheepshead minnow</name>
    <dbReference type="NCBI Taxonomy" id="28743"/>
    <lineage>
        <taxon>Eukaryota</taxon>
        <taxon>Metazoa</taxon>
        <taxon>Chordata</taxon>
        <taxon>Craniata</taxon>
        <taxon>Vertebrata</taxon>
        <taxon>Euteleostomi</taxon>
        <taxon>Actinopterygii</taxon>
        <taxon>Neopterygii</taxon>
        <taxon>Teleostei</taxon>
        <taxon>Neoteleostei</taxon>
        <taxon>Acanthomorphata</taxon>
        <taxon>Ovalentaria</taxon>
        <taxon>Atherinomorphae</taxon>
        <taxon>Cyprinodontiformes</taxon>
        <taxon>Cyprinodontidae</taxon>
        <taxon>Cyprinodon</taxon>
    </lineage>
</organism>
<dbReference type="STRING" id="28743.ENSCVAP00000016424"/>
<dbReference type="PANTHER" id="PTHR18956">
    <property type="entry name" value="HYALURONAN MEDIATED MOTILITY RECEPTOR"/>
    <property type="match status" value="1"/>
</dbReference>
<evidence type="ECO:0000313" key="8">
    <source>
        <dbReference type="Proteomes" id="UP000265020"/>
    </source>
</evidence>
<dbReference type="GO" id="GO:0005819">
    <property type="term" value="C:spindle"/>
    <property type="evidence" value="ECO:0007669"/>
    <property type="project" value="UniProtKB-SubCell"/>
</dbReference>
<dbReference type="InterPro" id="IPR031794">
    <property type="entry name" value="HMMR_C"/>
</dbReference>
<dbReference type="Ensembl" id="ENSCVAT00000031920.1">
    <property type="protein sequence ID" value="ENSCVAP00000016424.1"/>
    <property type="gene ID" value="ENSCVAG00000019373.1"/>
</dbReference>
<reference evidence="7" key="1">
    <citation type="submission" date="2025-08" db="UniProtKB">
        <authorList>
            <consortium name="Ensembl"/>
        </authorList>
    </citation>
    <scope>IDENTIFICATION</scope>
</reference>
<reference evidence="7" key="2">
    <citation type="submission" date="2025-09" db="UniProtKB">
        <authorList>
            <consortium name="Ensembl"/>
        </authorList>
    </citation>
    <scope>IDENTIFICATION</scope>
</reference>
<evidence type="ECO:0000259" key="6">
    <source>
        <dbReference type="Pfam" id="PF15908"/>
    </source>
</evidence>
<dbReference type="Pfam" id="PF15905">
    <property type="entry name" value="HMMR_N"/>
    <property type="match status" value="1"/>
</dbReference>
<feature type="coiled-coil region" evidence="4">
    <location>
        <begin position="562"/>
        <end position="809"/>
    </location>
</feature>